<feature type="compositionally biased region" description="Basic and acidic residues" evidence="1">
    <location>
        <begin position="53"/>
        <end position="64"/>
    </location>
</feature>
<dbReference type="InterPro" id="IPR050659">
    <property type="entry name" value="Peptidase_M24B"/>
</dbReference>
<reference evidence="3 4" key="1">
    <citation type="submission" date="2023-03" db="EMBL/GenBank/DDBJ databases">
        <title>Draft assemblies of triclosan tolerant bacteria isolated from returned activated sludge.</title>
        <authorList>
            <person name="Van Hamelsveld S."/>
        </authorList>
    </citation>
    <scope>NUCLEOTIDE SEQUENCE [LARGE SCALE GENOMIC DNA]</scope>
    <source>
        <strain evidence="3 4">GW210010_S58</strain>
    </source>
</reference>
<name>A0ABT6AYQ2_9BURK</name>
<dbReference type="Gene3D" id="3.90.230.10">
    <property type="entry name" value="Creatinase/methionine aminopeptidase superfamily"/>
    <property type="match status" value="1"/>
</dbReference>
<dbReference type="PANTHER" id="PTHR46112:SF2">
    <property type="entry name" value="XAA-PRO AMINOPEPTIDASE P-RELATED"/>
    <property type="match status" value="1"/>
</dbReference>
<evidence type="ECO:0000313" key="3">
    <source>
        <dbReference type="EMBL" id="MDF3837756.1"/>
    </source>
</evidence>
<feature type="compositionally biased region" description="Polar residues" evidence="1">
    <location>
        <begin position="115"/>
        <end position="125"/>
    </location>
</feature>
<dbReference type="PANTHER" id="PTHR46112">
    <property type="entry name" value="AMINOPEPTIDASE"/>
    <property type="match status" value="1"/>
</dbReference>
<sequence length="335" mass="37955">MALRRAGALVVPARTPRAIIDRLNAESRNFFTGAAVKARLGMLQLEPLPSKPEAVKEGMRRDGKAWGPLIRQPGLDNDQTRRIDKASRSGVAISRRNRMARQNDQEKRQRDRFNAKTQQSSSGQPLSEDGHLDGRTPCRRTYFHEWRFFQFATNFHTDVLLNIVIPPLNGLAIENERTWFRGRPGNEQVKLWISVRNANEAAIAAVRTGHPVNAIDAAAQAEIEKAGFGDFISHRTGHAIGIIHHAYPEDMAFCHWPLLDDEVYLNLCLRHWRIPAGRYGGGRTDATHADVHARDTWNMRRCDRRRQRRSRTSITFYAAAACRKVQAAVFLSLAP</sequence>
<dbReference type="Proteomes" id="UP001216674">
    <property type="component" value="Unassembled WGS sequence"/>
</dbReference>
<gene>
    <name evidence="3" type="ORF">P3W85_33205</name>
</gene>
<evidence type="ECO:0000313" key="4">
    <source>
        <dbReference type="Proteomes" id="UP001216674"/>
    </source>
</evidence>
<dbReference type="InterPro" id="IPR036005">
    <property type="entry name" value="Creatinase/aminopeptidase-like"/>
</dbReference>
<dbReference type="SUPFAM" id="SSF55920">
    <property type="entry name" value="Creatinase/aminopeptidase"/>
    <property type="match status" value="1"/>
</dbReference>
<feature type="compositionally biased region" description="Basic and acidic residues" evidence="1">
    <location>
        <begin position="101"/>
        <end position="114"/>
    </location>
</feature>
<feature type="domain" description="Peptidase M24" evidence="2">
    <location>
        <begin position="166"/>
        <end position="249"/>
    </location>
</feature>
<keyword evidence="4" id="KW-1185">Reference proteome</keyword>
<accession>A0ABT6AYQ2</accession>
<feature type="region of interest" description="Disordered" evidence="1">
    <location>
        <begin position="51"/>
        <end position="134"/>
    </location>
</feature>
<dbReference type="EMBL" id="JARJLM010000533">
    <property type="protein sequence ID" value="MDF3837756.1"/>
    <property type="molecule type" value="Genomic_DNA"/>
</dbReference>
<protein>
    <submittedName>
        <fullName evidence="3">M24 family metallopeptidase</fullName>
    </submittedName>
</protein>
<dbReference type="RefSeq" id="WP_276267877.1">
    <property type="nucleotide sequence ID" value="NZ_JARJLM010000533.1"/>
</dbReference>
<organism evidence="3 4">
    <name type="scientific">Cupriavidus basilensis</name>
    <dbReference type="NCBI Taxonomy" id="68895"/>
    <lineage>
        <taxon>Bacteria</taxon>
        <taxon>Pseudomonadati</taxon>
        <taxon>Pseudomonadota</taxon>
        <taxon>Betaproteobacteria</taxon>
        <taxon>Burkholderiales</taxon>
        <taxon>Burkholderiaceae</taxon>
        <taxon>Cupriavidus</taxon>
    </lineage>
</organism>
<comment type="caution">
    <text evidence="3">The sequence shown here is derived from an EMBL/GenBank/DDBJ whole genome shotgun (WGS) entry which is preliminary data.</text>
</comment>
<dbReference type="InterPro" id="IPR000994">
    <property type="entry name" value="Pept_M24"/>
</dbReference>
<evidence type="ECO:0000256" key="1">
    <source>
        <dbReference type="SAM" id="MobiDB-lite"/>
    </source>
</evidence>
<proteinExistence type="predicted"/>
<dbReference type="Gene3D" id="3.40.190.150">
    <property type="entry name" value="Bordetella uptake gene, domain 1"/>
    <property type="match status" value="1"/>
</dbReference>
<dbReference type="Pfam" id="PF00557">
    <property type="entry name" value="Peptidase_M24"/>
    <property type="match status" value="1"/>
</dbReference>
<evidence type="ECO:0000259" key="2">
    <source>
        <dbReference type="Pfam" id="PF00557"/>
    </source>
</evidence>
<feature type="compositionally biased region" description="Basic and acidic residues" evidence="1">
    <location>
        <begin position="78"/>
        <end position="87"/>
    </location>
</feature>
<dbReference type="InterPro" id="IPR042100">
    <property type="entry name" value="Bug_dom1"/>
</dbReference>